<dbReference type="STRING" id="1925591.BI308_24340"/>
<evidence type="ECO:0000313" key="3">
    <source>
        <dbReference type="Proteomes" id="UP000183940"/>
    </source>
</evidence>
<evidence type="ECO:0000313" key="2">
    <source>
        <dbReference type="EMBL" id="OJJ15488.1"/>
    </source>
</evidence>
<dbReference type="EMBL" id="MLAW01000070">
    <property type="protein sequence ID" value="OJJ15488.1"/>
    <property type="molecule type" value="Genomic_DNA"/>
</dbReference>
<keyword evidence="1" id="KW-0472">Membrane</keyword>
<protein>
    <submittedName>
        <fullName evidence="2">Uncharacterized protein</fullName>
    </submittedName>
</protein>
<accession>A0A1L9QJY3</accession>
<keyword evidence="1" id="KW-0812">Transmembrane</keyword>
<reference evidence="2" key="1">
    <citation type="submission" date="2016-10" db="EMBL/GenBank/DDBJ databases">
        <title>CRISPR-Cas defence system in Roseofilum reptotaenium: evidence of a bacteriophage-cyanobacterium arms race in the coral black band disease.</title>
        <authorList>
            <person name="Buerger P."/>
            <person name="Wood-Charlson E.M."/>
            <person name="Weynberg K.D."/>
            <person name="Willis B."/>
            <person name="Van Oppen M.J."/>
        </authorList>
    </citation>
    <scope>NUCLEOTIDE SEQUENCE [LARGE SCALE GENOMIC DNA]</scope>
    <source>
        <strain evidence="2">AO1-A</strain>
    </source>
</reference>
<keyword evidence="3" id="KW-1185">Reference proteome</keyword>
<dbReference type="AlphaFoldDB" id="A0A1L9QJY3"/>
<gene>
    <name evidence="2" type="ORF">BI308_24340</name>
</gene>
<feature type="transmembrane region" description="Helical" evidence="1">
    <location>
        <begin position="7"/>
        <end position="31"/>
    </location>
</feature>
<sequence>MNTIKKWIILGSIEILFCFWLLGTSANLVSAPSTAKVWLGVFGYCSSLVFIPALSILQIQSEIADAKRRQRELKAAFPYESFSVLELLDKKSTL</sequence>
<proteinExistence type="predicted"/>
<name>A0A1L9QJY3_9CYAN</name>
<keyword evidence="1" id="KW-1133">Transmembrane helix</keyword>
<comment type="caution">
    <text evidence="2">The sequence shown here is derived from an EMBL/GenBank/DDBJ whole genome shotgun (WGS) entry which is preliminary data.</text>
</comment>
<evidence type="ECO:0000256" key="1">
    <source>
        <dbReference type="SAM" id="Phobius"/>
    </source>
</evidence>
<organism evidence="2 3">
    <name type="scientific">Roseofilum reptotaenium AO1-A</name>
    <dbReference type="NCBI Taxonomy" id="1925591"/>
    <lineage>
        <taxon>Bacteria</taxon>
        <taxon>Bacillati</taxon>
        <taxon>Cyanobacteriota</taxon>
        <taxon>Cyanophyceae</taxon>
        <taxon>Desertifilales</taxon>
        <taxon>Desertifilaceae</taxon>
        <taxon>Roseofilum</taxon>
    </lineage>
</organism>
<dbReference type="Proteomes" id="UP000183940">
    <property type="component" value="Unassembled WGS sequence"/>
</dbReference>
<feature type="transmembrane region" description="Helical" evidence="1">
    <location>
        <begin position="37"/>
        <end position="59"/>
    </location>
</feature>